<organism evidence="3 4">
    <name type="scientific">Paralimibaculum aggregatum</name>
    <dbReference type="NCBI Taxonomy" id="3036245"/>
    <lineage>
        <taxon>Bacteria</taxon>
        <taxon>Pseudomonadati</taxon>
        <taxon>Pseudomonadota</taxon>
        <taxon>Alphaproteobacteria</taxon>
        <taxon>Rhodobacterales</taxon>
        <taxon>Paracoccaceae</taxon>
        <taxon>Paralimibaculum</taxon>
    </lineage>
</organism>
<dbReference type="Gene3D" id="3.40.30.10">
    <property type="entry name" value="Glutaredoxin"/>
    <property type="match status" value="1"/>
</dbReference>
<comment type="caution">
    <text evidence="3">The sequence shown here is derived from an EMBL/GenBank/DDBJ whole genome shotgun (WGS) entry which is preliminary data.</text>
</comment>
<dbReference type="RefSeq" id="WP_285670736.1">
    <property type="nucleotide sequence ID" value="NZ_BSYI01000007.1"/>
</dbReference>
<feature type="compositionally biased region" description="Pro residues" evidence="1">
    <location>
        <begin position="121"/>
        <end position="136"/>
    </location>
</feature>
<feature type="chain" id="PRO_5046221001" description="Thioredoxin family protein" evidence="2">
    <location>
        <begin position="23"/>
        <end position="145"/>
    </location>
</feature>
<dbReference type="Proteomes" id="UP001239909">
    <property type="component" value="Unassembled WGS sequence"/>
</dbReference>
<evidence type="ECO:0008006" key="5">
    <source>
        <dbReference type="Google" id="ProtNLM"/>
    </source>
</evidence>
<name>A0ABQ6LMX3_9RHOB</name>
<dbReference type="EMBL" id="BSYI01000007">
    <property type="protein sequence ID" value="GMG81989.1"/>
    <property type="molecule type" value="Genomic_DNA"/>
</dbReference>
<evidence type="ECO:0000313" key="3">
    <source>
        <dbReference type="EMBL" id="GMG81989.1"/>
    </source>
</evidence>
<dbReference type="InterPro" id="IPR036249">
    <property type="entry name" value="Thioredoxin-like_sf"/>
</dbReference>
<reference evidence="3 4" key="1">
    <citation type="submission" date="2023-04" db="EMBL/GenBank/DDBJ databases">
        <title>Marinoamorphus aggregata gen. nov., sp. Nov., isolate from tissue of brittle star Ophioplocus japonicus.</title>
        <authorList>
            <person name="Kawano K."/>
            <person name="Sawayama S."/>
            <person name="Nakagawa S."/>
        </authorList>
    </citation>
    <scope>NUCLEOTIDE SEQUENCE [LARGE SCALE GENOMIC DNA]</scope>
    <source>
        <strain evidence="3 4">NKW23</strain>
    </source>
</reference>
<accession>A0ABQ6LMX3</accession>
<sequence>MSCRALLALIAVLLGPAAPAAAGELRLLMLDQQGCEWCEQWDAEVGVVYDRTAEGRQAPLLRGRIHDPLPEGVALARRAHYTPTFVLLEDGAEIGRIEGYPGEDFFYGMLGRLLARARPPDAGPPPAPLPARPPAPRATRAGDGS</sequence>
<evidence type="ECO:0000256" key="1">
    <source>
        <dbReference type="SAM" id="MobiDB-lite"/>
    </source>
</evidence>
<feature type="signal peptide" evidence="2">
    <location>
        <begin position="1"/>
        <end position="22"/>
    </location>
</feature>
<evidence type="ECO:0000313" key="4">
    <source>
        <dbReference type="Proteomes" id="UP001239909"/>
    </source>
</evidence>
<keyword evidence="4" id="KW-1185">Reference proteome</keyword>
<gene>
    <name evidence="3" type="ORF">LNKW23_12020</name>
</gene>
<evidence type="ECO:0000256" key="2">
    <source>
        <dbReference type="SAM" id="SignalP"/>
    </source>
</evidence>
<keyword evidence="2" id="KW-0732">Signal</keyword>
<proteinExistence type="predicted"/>
<feature type="region of interest" description="Disordered" evidence="1">
    <location>
        <begin position="117"/>
        <end position="145"/>
    </location>
</feature>
<protein>
    <recommendedName>
        <fullName evidence="5">Thioredoxin family protein</fullName>
    </recommendedName>
</protein>
<dbReference type="SUPFAM" id="SSF52833">
    <property type="entry name" value="Thioredoxin-like"/>
    <property type="match status" value="1"/>
</dbReference>